<dbReference type="AlphaFoldDB" id="A0A432W667"/>
<dbReference type="EMBL" id="PIPL01000001">
    <property type="protein sequence ID" value="RUO25557.1"/>
    <property type="molecule type" value="Genomic_DNA"/>
</dbReference>
<organism evidence="2 3">
    <name type="scientific">Aliidiomarina minuta</name>
    <dbReference type="NCBI Taxonomy" id="880057"/>
    <lineage>
        <taxon>Bacteria</taxon>
        <taxon>Pseudomonadati</taxon>
        <taxon>Pseudomonadota</taxon>
        <taxon>Gammaproteobacteria</taxon>
        <taxon>Alteromonadales</taxon>
        <taxon>Idiomarinaceae</taxon>
        <taxon>Aliidiomarina</taxon>
    </lineage>
</organism>
<proteinExistence type="predicted"/>
<comment type="caution">
    <text evidence="2">The sequence shown here is derived from an EMBL/GenBank/DDBJ whole genome shotgun (WGS) entry which is preliminary data.</text>
</comment>
<accession>A0A432W667</accession>
<keyword evidence="1" id="KW-0472">Membrane</keyword>
<evidence type="ECO:0000256" key="1">
    <source>
        <dbReference type="SAM" id="Phobius"/>
    </source>
</evidence>
<sequence>MIVLLLLVVMIWFYSWQLILPIAVATVSVPFVVLLLAGAYESVAEGTPFLVSDLIYIAGLFAIIGFVLYLVFIAPAYYLLRRMSAPLYLTFPALVAVFNLVLFVLLAEQAPMPGYALAPLCGLVHAWVVLWLMRLLPAVRPKQ</sequence>
<feature type="transmembrane region" description="Helical" evidence="1">
    <location>
        <begin position="54"/>
        <end position="80"/>
    </location>
</feature>
<feature type="transmembrane region" description="Helical" evidence="1">
    <location>
        <begin position="113"/>
        <end position="133"/>
    </location>
</feature>
<dbReference type="RefSeq" id="WP_126802256.1">
    <property type="nucleotide sequence ID" value="NZ_PIPL01000001.1"/>
</dbReference>
<dbReference type="Proteomes" id="UP000288293">
    <property type="component" value="Unassembled WGS sequence"/>
</dbReference>
<keyword evidence="1" id="KW-0812">Transmembrane</keyword>
<feature type="transmembrane region" description="Helical" evidence="1">
    <location>
        <begin position="12"/>
        <end position="34"/>
    </location>
</feature>
<feature type="transmembrane region" description="Helical" evidence="1">
    <location>
        <begin position="87"/>
        <end position="107"/>
    </location>
</feature>
<evidence type="ECO:0000313" key="2">
    <source>
        <dbReference type="EMBL" id="RUO25557.1"/>
    </source>
</evidence>
<gene>
    <name evidence="2" type="ORF">CWE09_02145</name>
</gene>
<evidence type="ECO:0000313" key="3">
    <source>
        <dbReference type="Proteomes" id="UP000288293"/>
    </source>
</evidence>
<keyword evidence="3" id="KW-1185">Reference proteome</keyword>
<reference evidence="2 3" key="1">
    <citation type="journal article" date="2011" name="Front. Microbiol.">
        <title>Genomic signatures of strain selection and enhancement in Bacillus atrophaeus var. globigii, a historical biowarfare simulant.</title>
        <authorList>
            <person name="Gibbons H.S."/>
            <person name="Broomall S.M."/>
            <person name="McNew L.A."/>
            <person name="Daligault H."/>
            <person name="Chapman C."/>
            <person name="Bruce D."/>
            <person name="Karavis M."/>
            <person name="Krepps M."/>
            <person name="McGregor P.A."/>
            <person name="Hong C."/>
            <person name="Park K.H."/>
            <person name="Akmal A."/>
            <person name="Feldman A."/>
            <person name="Lin J.S."/>
            <person name="Chang W.E."/>
            <person name="Higgs B.W."/>
            <person name="Demirev P."/>
            <person name="Lindquist J."/>
            <person name="Liem A."/>
            <person name="Fochler E."/>
            <person name="Read T.D."/>
            <person name="Tapia R."/>
            <person name="Johnson S."/>
            <person name="Bishop-Lilly K.A."/>
            <person name="Detter C."/>
            <person name="Han C."/>
            <person name="Sozhamannan S."/>
            <person name="Rosenzweig C.N."/>
            <person name="Skowronski E.W."/>
        </authorList>
    </citation>
    <scope>NUCLEOTIDE SEQUENCE [LARGE SCALE GENOMIC DNA]</scope>
    <source>
        <strain evidence="2 3">MLST1</strain>
    </source>
</reference>
<evidence type="ECO:0008006" key="4">
    <source>
        <dbReference type="Google" id="ProtNLM"/>
    </source>
</evidence>
<name>A0A432W667_9GAMM</name>
<keyword evidence="1" id="KW-1133">Transmembrane helix</keyword>
<protein>
    <recommendedName>
        <fullName evidence="4">Transmembrane protein</fullName>
    </recommendedName>
</protein>